<dbReference type="EC" id="1.1.1.23" evidence="10"/>
<dbReference type="KEGG" id="phm:PSMK_21440"/>
<feature type="binding site" evidence="8">
    <location>
        <position position="275"/>
    </location>
    <ligand>
        <name>Zn(2+)</name>
        <dbReference type="ChEBI" id="CHEBI:29105"/>
    </ligand>
</feature>
<keyword evidence="3 8" id="KW-0862">Zinc</keyword>
<comment type="similarity">
    <text evidence="1 5 9">Belongs to the histidinol dehydrogenase family.</text>
</comment>
<dbReference type="SUPFAM" id="SSF53720">
    <property type="entry name" value="ALDH-like"/>
    <property type="match status" value="1"/>
</dbReference>
<feature type="active site" description="Proton acceptor" evidence="6">
    <location>
        <position position="340"/>
    </location>
</feature>
<feature type="binding site" evidence="7">
    <location>
        <position position="432"/>
    </location>
    <ligand>
        <name>substrate</name>
    </ligand>
</feature>
<dbReference type="PATRIC" id="fig|1142394.8.peg.2213"/>
<keyword evidence="2 8" id="KW-0479">Metal-binding</keyword>
<dbReference type="EMBL" id="AP012338">
    <property type="protein sequence ID" value="BAM04303.1"/>
    <property type="molecule type" value="Genomic_DNA"/>
</dbReference>
<name>I0IGB5_PHYMF</name>
<feature type="binding site" evidence="7">
    <location>
        <position position="427"/>
    </location>
    <ligand>
        <name>substrate</name>
    </ligand>
</feature>
<feature type="active site" description="Proton acceptor" evidence="6">
    <location>
        <position position="339"/>
    </location>
</feature>
<dbReference type="GO" id="GO:0000105">
    <property type="term" value="P:L-histidine biosynthetic process"/>
    <property type="evidence" value="ECO:0007669"/>
    <property type="project" value="InterPro"/>
</dbReference>
<reference evidence="10 11" key="1">
    <citation type="submission" date="2012-02" db="EMBL/GenBank/DDBJ databases">
        <title>Complete genome sequence of Phycisphaera mikurensis NBRC 102666.</title>
        <authorList>
            <person name="Ankai A."/>
            <person name="Hosoyama A."/>
            <person name="Terui Y."/>
            <person name="Sekine M."/>
            <person name="Fukai R."/>
            <person name="Kato Y."/>
            <person name="Nakamura S."/>
            <person name="Yamada-Narita S."/>
            <person name="Kawakoshi A."/>
            <person name="Fukunaga Y."/>
            <person name="Yamazaki S."/>
            <person name="Fujita N."/>
        </authorList>
    </citation>
    <scope>NUCLEOTIDE SEQUENCE [LARGE SCALE GENOMIC DNA]</scope>
    <source>
        <strain evidence="11">NBRC 102666 / KCTC 22515 / FYK2301M01</strain>
    </source>
</reference>
<dbReference type="Proteomes" id="UP000007881">
    <property type="component" value="Chromosome"/>
</dbReference>
<feature type="binding site" evidence="7">
    <location>
        <position position="250"/>
    </location>
    <ligand>
        <name>substrate</name>
    </ligand>
</feature>
<dbReference type="STRING" id="1142394.PSMK_21440"/>
<sequence length="440" mass="46030">MPVYDTREPEGRASFAARLARLRATAGAAEPAYVRAAEAGLAAVRDGGDAAVVELERRWTDPGFRAEDLLIPEQELADAADHLDPRLRDALRRSIDNVRTYQEHIRPEDRPPVRVGDAELGLRWTPVGSVGCLVPGASATLFSTVVMLAVPAEVAGVPLERIAVVHPRPYRREGRPAQDVSEAFKAACGLLGLTRVYRCGGAQAVAALAYGTETIRPVEMIAGPGHPVVQLAKARVAGVCGTDGGFYGPSEVVVVADASADPVRVAADLLAQAEHDPGKCFLVCWDGGVIAAVLAEIQRQLPSLPRADAIRRALAAESCVVRVGDLAAACAVADELATEHLTLAVEDPAAAAARIRHAGEVFLGDATPVAAGDYHAGPSHCLPTGTTARFTSGVSVYTFMKRTGTVAYPGGMSERTIDDVAALADAEGLAAHAASARARR</sequence>
<feature type="binding site" evidence="7">
    <location>
        <position position="373"/>
    </location>
    <ligand>
        <name>substrate</name>
    </ligand>
</feature>
<dbReference type="AlphaFoldDB" id="I0IGB5"/>
<evidence type="ECO:0000256" key="2">
    <source>
        <dbReference type="ARBA" id="ARBA00022723"/>
    </source>
</evidence>
<evidence type="ECO:0000256" key="3">
    <source>
        <dbReference type="ARBA" id="ARBA00022833"/>
    </source>
</evidence>
<dbReference type="GO" id="GO:0004399">
    <property type="term" value="F:histidinol dehydrogenase activity"/>
    <property type="evidence" value="ECO:0007669"/>
    <property type="project" value="UniProtKB-EC"/>
</dbReference>
<dbReference type="Pfam" id="PF00815">
    <property type="entry name" value="Histidinol_dh"/>
    <property type="match status" value="1"/>
</dbReference>
<comment type="cofactor">
    <cofactor evidence="8">
        <name>Zn(2+)</name>
        <dbReference type="ChEBI" id="CHEBI:29105"/>
    </cofactor>
    <text evidence="8">Binds 1 zinc ion per subunit.</text>
</comment>
<dbReference type="Gene3D" id="3.40.50.1980">
    <property type="entry name" value="Nitrogenase molybdenum iron protein domain"/>
    <property type="match status" value="2"/>
</dbReference>
<dbReference type="InterPro" id="IPR016161">
    <property type="entry name" value="Ald_DH/histidinol_DH"/>
</dbReference>
<accession>I0IGB5</accession>
<dbReference type="eggNOG" id="COG0141">
    <property type="taxonomic scope" value="Bacteria"/>
</dbReference>
<dbReference type="GO" id="GO:0046872">
    <property type="term" value="F:metal ion binding"/>
    <property type="evidence" value="ECO:0007669"/>
    <property type="project" value="UniProtKB-KW"/>
</dbReference>
<evidence type="ECO:0000256" key="5">
    <source>
        <dbReference type="PIRNR" id="PIRNR000099"/>
    </source>
</evidence>
<dbReference type="InterPro" id="IPR012131">
    <property type="entry name" value="Hstdl_DH"/>
</dbReference>
<feature type="binding site" evidence="8">
    <location>
        <position position="373"/>
    </location>
    <ligand>
        <name>Zn(2+)</name>
        <dbReference type="ChEBI" id="CHEBI:29105"/>
    </ligand>
</feature>
<evidence type="ECO:0000256" key="8">
    <source>
        <dbReference type="PIRSR" id="PIRSR000099-4"/>
    </source>
</evidence>
<feature type="binding site" evidence="7">
    <location>
        <position position="272"/>
    </location>
    <ligand>
        <name>substrate</name>
    </ligand>
</feature>
<keyword evidence="11" id="KW-1185">Reference proteome</keyword>
<dbReference type="PIRSF" id="PIRSF000099">
    <property type="entry name" value="Histidinol_dh"/>
    <property type="match status" value="1"/>
</dbReference>
<dbReference type="InterPro" id="IPR001692">
    <property type="entry name" value="Histidinol_DH_CS"/>
</dbReference>
<evidence type="ECO:0000313" key="11">
    <source>
        <dbReference type="Proteomes" id="UP000007881"/>
    </source>
</evidence>
<dbReference type="GO" id="GO:0005829">
    <property type="term" value="C:cytosol"/>
    <property type="evidence" value="ECO:0007669"/>
    <property type="project" value="TreeGrafter"/>
</dbReference>
<dbReference type="Gene3D" id="1.20.5.1300">
    <property type="match status" value="1"/>
</dbReference>
<evidence type="ECO:0000256" key="6">
    <source>
        <dbReference type="PIRSR" id="PIRSR000099-1"/>
    </source>
</evidence>
<organism evidence="10 11">
    <name type="scientific">Phycisphaera mikurensis (strain NBRC 102666 / KCTC 22515 / FYK2301M01)</name>
    <dbReference type="NCBI Taxonomy" id="1142394"/>
    <lineage>
        <taxon>Bacteria</taxon>
        <taxon>Pseudomonadati</taxon>
        <taxon>Planctomycetota</taxon>
        <taxon>Phycisphaerae</taxon>
        <taxon>Phycisphaerales</taxon>
        <taxon>Phycisphaeraceae</taxon>
        <taxon>Phycisphaera</taxon>
    </lineage>
</organism>
<dbReference type="PROSITE" id="PS00611">
    <property type="entry name" value="HISOL_DEHYDROGENASE"/>
    <property type="match status" value="1"/>
</dbReference>
<dbReference type="PANTHER" id="PTHR21256:SF2">
    <property type="entry name" value="HISTIDINE BIOSYNTHESIS TRIFUNCTIONAL PROTEIN"/>
    <property type="match status" value="1"/>
</dbReference>
<evidence type="ECO:0000256" key="9">
    <source>
        <dbReference type="RuleBase" id="RU004175"/>
    </source>
</evidence>
<dbReference type="NCBIfam" id="TIGR00069">
    <property type="entry name" value="hisD"/>
    <property type="match status" value="1"/>
</dbReference>
<evidence type="ECO:0000313" key="10">
    <source>
        <dbReference type="EMBL" id="BAM04303.1"/>
    </source>
</evidence>
<evidence type="ECO:0000256" key="1">
    <source>
        <dbReference type="ARBA" id="ARBA00010178"/>
    </source>
</evidence>
<dbReference type="FunFam" id="3.40.50.1980:FF:000001">
    <property type="entry name" value="Histidinol dehydrogenase"/>
    <property type="match status" value="1"/>
</dbReference>
<dbReference type="HOGENOM" id="CLU_006732_3_3_0"/>
<protein>
    <submittedName>
        <fullName evidence="10">Histidinol dehydrogenase</fullName>
        <ecNumber evidence="10">1.1.1.23</ecNumber>
    </submittedName>
</protein>
<dbReference type="GO" id="GO:0051287">
    <property type="term" value="F:NAD binding"/>
    <property type="evidence" value="ECO:0007669"/>
    <property type="project" value="InterPro"/>
</dbReference>
<dbReference type="PRINTS" id="PR00083">
    <property type="entry name" value="HOLDHDRGNASE"/>
</dbReference>
<feature type="binding site" evidence="8">
    <location>
        <position position="272"/>
    </location>
    <ligand>
        <name>Zn(2+)</name>
        <dbReference type="ChEBI" id="CHEBI:29105"/>
    </ligand>
</feature>
<dbReference type="InterPro" id="IPR022695">
    <property type="entry name" value="Histidinol_DH_monofunct"/>
</dbReference>
<feature type="binding site" evidence="7">
    <location>
        <position position="275"/>
    </location>
    <ligand>
        <name>substrate</name>
    </ligand>
</feature>
<evidence type="ECO:0000256" key="4">
    <source>
        <dbReference type="ARBA" id="ARBA00023002"/>
    </source>
</evidence>
<dbReference type="PANTHER" id="PTHR21256">
    <property type="entry name" value="HISTIDINOL DEHYDROGENASE HDH"/>
    <property type="match status" value="1"/>
</dbReference>
<gene>
    <name evidence="10" type="primary">hisD</name>
    <name evidence="10" type="ordered locus">PSMK_21440</name>
</gene>
<proteinExistence type="inferred from homology"/>
<evidence type="ECO:0000256" key="7">
    <source>
        <dbReference type="PIRSR" id="PIRSR000099-3"/>
    </source>
</evidence>
<dbReference type="CDD" id="cd06572">
    <property type="entry name" value="Histidinol_dh"/>
    <property type="match status" value="1"/>
</dbReference>
<feature type="binding site" evidence="8">
    <location>
        <position position="432"/>
    </location>
    <ligand>
        <name>Zn(2+)</name>
        <dbReference type="ChEBI" id="CHEBI:29105"/>
    </ligand>
</feature>
<keyword evidence="4 5" id="KW-0560">Oxidoreductase</keyword>
<feature type="binding site" evidence="7">
    <location>
        <position position="340"/>
    </location>
    <ligand>
        <name>substrate</name>
    </ligand>
</feature>